<dbReference type="Pfam" id="PF03975">
    <property type="entry name" value="CheD"/>
    <property type="match status" value="1"/>
</dbReference>
<dbReference type="SUPFAM" id="SSF64438">
    <property type="entry name" value="CNF1/YfiH-like putative cysteine hydrolases"/>
    <property type="match status" value="1"/>
</dbReference>
<dbReference type="STRING" id="767519.SAMN05216559_2038"/>
<dbReference type="EC" id="3.5.1.44" evidence="3"/>
<keyword evidence="1 3" id="KW-0145">Chemotaxis</keyword>
<dbReference type="GO" id="GO:0050568">
    <property type="term" value="F:protein-glutamine glutaminase activity"/>
    <property type="evidence" value="ECO:0007669"/>
    <property type="project" value="UniProtKB-UniRule"/>
</dbReference>
<organism evidence="4 5">
    <name type="scientific">Halomicrobium zhouii</name>
    <dbReference type="NCBI Taxonomy" id="767519"/>
    <lineage>
        <taxon>Archaea</taxon>
        <taxon>Methanobacteriati</taxon>
        <taxon>Methanobacteriota</taxon>
        <taxon>Stenosarchaea group</taxon>
        <taxon>Halobacteria</taxon>
        <taxon>Halobacteriales</taxon>
        <taxon>Haloarculaceae</taxon>
        <taxon>Halomicrobium</taxon>
    </lineage>
</organism>
<keyword evidence="2 3" id="KW-0378">Hydrolase</keyword>
<evidence type="ECO:0000256" key="1">
    <source>
        <dbReference type="ARBA" id="ARBA00022500"/>
    </source>
</evidence>
<dbReference type="GO" id="GO:0006935">
    <property type="term" value="P:chemotaxis"/>
    <property type="evidence" value="ECO:0007669"/>
    <property type="project" value="UniProtKB-UniRule"/>
</dbReference>
<evidence type="ECO:0000256" key="2">
    <source>
        <dbReference type="ARBA" id="ARBA00022801"/>
    </source>
</evidence>
<dbReference type="InterPro" id="IPR005659">
    <property type="entry name" value="Chemorcpt_Glu_NH3ase_CheD"/>
</dbReference>
<gene>
    <name evidence="3" type="primary">cheD</name>
    <name evidence="4" type="ORF">SAMN05216559_2038</name>
</gene>
<dbReference type="PANTHER" id="PTHR35147:SF1">
    <property type="entry name" value="CHEMORECEPTOR GLUTAMINE DEAMIDASE CHED-RELATED"/>
    <property type="match status" value="1"/>
</dbReference>
<dbReference type="HAMAP" id="MF_01440">
    <property type="entry name" value="CheD"/>
    <property type="match status" value="1"/>
</dbReference>
<comment type="similarity">
    <text evidence="3">Belongs to the CheD family.</text>
</comment>
<proteinExistence type="inferred from homology"/>
<evidence type="ECO:0000313" key="5">
    <source>
        <dbReference type="Proteomes" id="UP000199062"/>
    </source>
</evidence>
<evidence type="ECO:0000256" key="3">
    <source>
        <dbReference type="HAMAP-Rule" id="MF_01440"/>
    </source>
</evidence>
<sequence length="173" mass="17864">MMKVYDGSTTGGSTEMPAEQKKVGIAEFEVTTSGAVLTTSGLGSCIGVALYDGTAEVAGLVHVMLPTAENTDGNRAKFADTGVEVLVEAMEDRGADRRRITAKVAGGSDMLDFSENGSSIGSRNLDSVRETLATFSIPIEGEDVGGDHGRSLKLEAATGDLVVKSASQDSTTL</sequence>
<comment type="catalytic activity">
    <reaction evidence="3">
        <text>L-glutaminyl-[protein] + H2O = L-glutamyl-[protein] + NH4(+)</text>
        <dbReference type="Rhea" id="RHEA:16441"/>
        <dbReference type="Rhea" id="RHEA-COMP:10207"/>
        <dbReference type="Rhea" id="RHEA-COMP:10208"/>
        <dbReference type="ChEBI" id="CHEBI:15377"/>
        <dbReference type="ChEBI" id="CHEBI:28938"/>
        <dbReference type="ChEBI" id="CHEBI:29973"/>
        <dbReference type="ChEBI" id="CHEBI:30011"/>
        <dbReference type="EC" id="3.5.1.44"/>
    </reaction>
</comment>
<evidence type="ECO:0000313" key="4">
    <source>
        <dbReference type="EMBL" id="SFR98468.1"/>
    </source>
</evidence>
<dbReference type="Gene3D" id="3.30.1330.200">
    <property type="match status" value="1"/>
</dbReference>
<dbReference type="Proteomes" id="UP000199062">
    <property type="component" value="Unassembled WGS sequence"/>
</dbReference>
<name>A0A1I6L5B4_9EURY</name>
<reference evidence="4 5" key="1">
    <citation type="submission" date="2016-10" db="EMBL/GenBank/DDBJ databases">
        <authorList>
            <person name="de Groot N.N."/>
        </authorList>
    </citation>
    <scope>NUCLEOTIDE SEQUENCE [LARGE SCALE GENOMIC DNA]</scope>
    <source>
        <strain evidence="4 5">CGMCC 1.10457</strain>
    </source>
</reference>
<dbReference type="InterPro" id="IPR011324">
    <property type="entry name" value="Cytotoxic_necrot_fac-like_cat"/>
</dbReference>
<protein>
    <recommendedName>
        <fullName evidence="3">Probable chemoreceptor glutamine deamidase CheD</fullName>
        <ecNumber evidence="3">3.5.1.44</ecNumber>
    </recommendedName>
</protein>
<keyword evidence="5" id="KW-1185">Reference proteome</keyword>
<dbReference type="EMBL" id="FOZK01000002">
    <property type="protein sequence ID" value="SFR98468.1"/>
    <property type="molecule type" value="Genomic_DNA"/>
</dbReference>
<dbReference type="CDD" id="cd16352">
    <property type="entry name" value="CheD"/>
    <property type="match status" value="1"/>
</dbReference>
<dbReference type="PANTHER" id="PTHR35147">
    <property type="entry name" value="CHEMORECEPTOR GLUTAMINE DEAMIDASE CHED-RELATED"/>
    <property type="match status" value="1"/>
</dbReference>
<accession>A0A1I6L5B4</accession>
<dbReference type="InterPro" id="IPR038592">
    <property type="entry name" value="CheD-like_sf"/>
</dbReference>
<dbReference type="AlphaFoldDB" id="A0A1I6L5B4"/>
<comment type="function">
    <text evidence="3">Probably deamidates glutamine residues to glutamate on methyl-accepting chemotaxis receptors (MCPs), playing an important role in chemotaxis.</text>
</comment>